<sequence length="297" mass="34534">MKQKIIELNEVEESALKAKRAVEDFKSDNRFICPTNVKNFGNSKPQKQVEEISKPDLSCPTSKYMWGYAIGLILTGFIGSTIQSGSGSGTALILISFFATFRIGKYLKKQEQEAWENTDDYKQIVANYEHALEEADKKAETVYQADCKDYAEYRHCVETWQKDFDQRIRPYKDKFDNCLSKYRKLYGELSLPDPLKTSYYRNKVLKMIDAIPSSLEFIVDTVMKEYLADREKEHTQAAREAQRSYERSERAARDAEQASRDAEDMYRESRDARTRHMAEGAILGYAFSQHRQKHNRN</sequence>
<protein>
    <submittedName>
        <fullName evidence="2">Uncharacterized protein</fullName>
    </submittedName>
</protein>
<evidence type="ECO:0000256" key="1">
    <source>
        <dbReference type="SAM" id="MobiDB-lite"/>
    </source>
</evidence>
<dbReference type="EMBL" id="BK016076">
    <property type="protein sequence ID" value="DAF92924.1"/>
    <property type="molecule type" value="Genomic_DNA"/>
</dbReference>
<evidence type="ECO:0000313" key="2">
    <source>
        <dbReference type="EMBL" id="DAF92924.1"/>
    </source>
</evidence>
<proteinExistence type="predicted"/>
<accession>A0A8S5UEQ6</accession>
<name>A0A8S5UEQ6_9CAUD</name>
<feature type="region of interest" description="Disordered" evidence="1">
    <location>
        <begin position="233"/>
        <end position="273"/>
    </location>
</feature>
<organism evidence="2">
    <name type="scientific">Siphoviridae sp. ctX5W26</name>
    <dbReference type="NCBI Taxonomy" id="2825540"/>
    <lineage>
        <taxon>Viruses</taxon>
        <taxon>Duplodnaviria</taxon>
        <taxon>Heunggongvirae</taxon>
        <taxon>Uroviricota</taxon>
        <taxon>Caudoviricetes</taxon>
    </lineage>
</organism>
<reference evidence="2" key="1">
    <citation type="journal article" date="2021" name="Proc. Natl. Acad. Sci. U.S.A.">
        <title>A Catalog of Tens of Thousands of Viruses from Human Metagenomes Reveals Hidden Associations with Chronic Diseases.</title>
        <authorList>
            <person name="Tisza M.J."/>
            <person name="Buck C.B."/>
        </authorList>
    </citation>
    <scope>NUCLEOTIDE SEQUENCE</scope>
    <source>
        <strain evidence="2">CtX5W26</strain>
    </source>
</reference>